<sequence length="558" mass="63829">MRGLFGIRKKLLEVEDKRLEELALLREAVEKSTRWGSPSTRRQRAQIPDRCQRPGWQQEAVLFGNKSQTRRRSRESAAAHRRTSQLPIVSRTRPDRQASHPEGGEDQHHDNKHHRQASSSRSQAVSNAVYGHRSDPTASPDSLISEPDHRRDTWLPSTTSLHVGRGSLGRHPRATESLNHHNRHRGFHVHPKEPTAPMDIDSDVPETSGCPQPLNESTETTTGYPIMSNSAAAFPASSPKRHEEVVHQASSGFPGSRGTRREVGPPAARDRPYKTRRRRAAKPGHPGTPNRLDEHRIRVICPVRRRSWGCSKTVEHEEAVLNVLEEDGTRNIRTVSREMGLSKSSVQRVPADNRRHSYHYTGVQHLLQEDYPIRREFYLWLINQNDAPHFLSRILFSDESLFCRSLPVLRVHQVCLRGERYRRITVKCRKREKQLQSRSRSREHPRLDISLNNFPRKARVKTQAFFLSRHSRLLSSFYRQITSSYPGLPRDKSVILQELPPEASYLQGSAQAQSSPPKPTLTGVPESSFRQRPAPQQLRSELFILSGNLPSETDDLFR</sequence>
<dbReference type="AlphaFoldDB" id="A0A8J6HHB7"/>
<organism evidence="2 3">
    <name type="scientific">Tenebrio molitor</name>
    <name type="common">Yellow mealworm beetle</name>
    <dbReference type="NCBI Taxonomy" id="7067"/>
    <lineage>
        <taxon>Eukaryota</taxon>
        <taxon>Metazoa</taxon>
        <taxon>Ecdysozoa</taxon>
        <taxon>Arthropoda</taxon>
        <taxon>Hexapoda</taxon>
        <taxon>Insecta</taxon>
        <taxon>Pterygota</taxon>
        <taxon>Neoptera</taxon>
        <taxon>Endopterygota</taxon>
        <taxon>Coleoptera</taxon>
        <taxon>Polyphaga</taxon>
        <taxon>Cucujiformia</taxon>
        <taxon>Tenebrionidae</taxon>
        <taxon>Tenebrio</taxon>
    </lineage>
</organism>
<accession>A0A8J6HHB7</accession>
<proteinExistence type="predicted"/>
<name>A0A8J6HHB7_TENMO</name>
<comment type="caution">
    <text evidence="2">The sequence shown here is derived from an EMBL/GenBank/DDBJ whole genome shotgun (WGS) entry which is preliminary data.</text>
</comment>
<dbReference type="PANTHER" id="PTHR47326">
    <property type="entry name" value="TRANSPOSABLE ELEMENT TC3 TRANSPOSASE-LIKE PROTEIN"/>
    <property type="match status" value="1"/>
</dbReference>
<keyword evidence="3" id="KW-1185">Reference proteome</keyword>
<feature type="compositionally biased region" description="Basic residues" evidence="1">
    <location>
        <begin position="68"/>
        <end position="83"/>
    </location>
</feature>
<feature type="compositionally biased region" description="Basic and acidic residues" evidence="1">
    <location>
        <begin position="92"/>
        <end position="109"/>
    </location>
</feature>
<feature type="compositionally biased region" description="Polar residues" evidence="1">
    <location>
        <begin position="506"/>
        <end position="515"/>
    </location>
</feature>
<reference evidence="2" key="2">
    <citation type="submission" date="2021-08" db="EMBL/GenBank/DDBJ databases">
        <authorList>
            <person name="Eriksson T."/>
        </authorList>
    </citation>
    <scope>NUCLEOTIDE SEQUENCE</scope>
    <source>
        <strain evidence="2">Stoneville</strain>
        <tissue evidence="2">Whole head</tissue>
    </source>
</reference>
<evidence type="ECO:0000313" key="2">
    <source>
        <dbReference type="EMBL" id="KAH0814650.1"/>
    </source>
</evidence>
<evidence type="ECO:0000313" key="3">
    <source>
        <dbReference type="Proteomes" id="UP000719412"/>
    </source>
</evidence>
<feature type="region of interest" description="Disordered" evidence="1">
    <location>
        <begin position="30"/>
        <end position="223"/>
    </location>
</feature>
<dbReference type="EMBL" id="JABDTM020024067">
    <property type="protein sequence ID" value="KAH0814650.1"/>
    <property type="molecule type" value="Genomic_DNA"/>
</dbReference>
<feature type="region of interest" description="Disordered" evidence="1">
    <location>
        <begin position="247"/>
        <end position="292"/>
    </location>
</feature>
<feature type="compositionally biased region" description="Basic residues" evidence="1">
    <location>
        <begin position="180"/>
        <end position="189"/>
    </location>
</feature>
<evidence type="ECO:0000256" key="1">
    <source>
        <dbReference type="SAM" id="MobiDB-lite"/>
    </source>
</evidence>
<protein>
    <submittedName>
        <fullName evidence="2">Uncharacterized protein</fullName>
    </submittedName>
</protein>
<dbReference type="PANTHER" id="PTHR47326:SF1">
    <property type="entry name" value="HTH PSQ-TYPE DOMAIN-CONTAINING PROTEIN"/>
    <property type="match status" value="1"/>
</dbReference>
<feature type="region of interest" description="Disordered" evidence="1">
    <location>
        <begin position="505"/>
        <end position="535"/>
    </location>
</feature>
<gene>
    <name evidence="2" type="ORF">GEV33_008141</name>
</gene>
<reference evidence="2" key="1">
    <citation type="journal article" date="2020" name="J Insects Food Feed">
        <title>The yellow mealworm (Tenebrio molitor) genome: a resource for the emerging insects as food and feed industry.</title>
        <authorList>
            <person name="Eriksson T."/>
            <person name="Andere A."/>
            <person name="Kelstrup H."/>
            <person name="Emery V."/>
            <person name="Picard C."/>
        </authorList>
    </citation>
    <scope>NUCLEOTIDE SEQUENCE</scope>
    <source>
        <strain evidence="2">Stoneville</strain>
        <tissue evidence="2">Whole head</tissue>
    </source>
</reference>
<feature type="compositionally biased region" description="Polar residues" evidence="1">
    <location>
        <begin position="214"/>
        <end position="223"/>
    </location>
</feature>
<feature type="compositionally biased region" description="Basic and acidic residues" evidence="1">
    <location>
        <begin position="259"/>
        <end position="273"/>
    </location>
</feature>
<dbReference type="Proteomes" id="UP000719412">
    <property type="component" value="Unassembled WGS sequence"/>
</dbReference>